<name>A0A7S3HXX6_9SPIT</name>
<keyword evidence="1" id="KW-0472">Membrane</keyword>
<dbReference type="AlphaFoldDB" id="A0A7S3HXX6"/>
<protein>
    <submittedName>
        <fullName evidence="2">Uncharacterized protein</fullName>
    </submittedName>
</protein>
<gene>
    <name evidence="2" type="ORF">FEHR0123_LOCUS3177</name>
</gene>
<evidence type="ECO:0000256" key="1">
    <source>
        <dbReference type="SAM" id="Phobius"/>
    </source>
</evidence>
<keyword evidence="1" id="KW-1133">Transmembrane helix</keyword>
<dbReference type="EMBL" id="HBIE01010378">
    <property type="protein sequence ID" value="CAE0308269.1"/>
    <property type="molecule type" value="Transcribed_RNA"/>
</dbReference>
<reference evidence="2" key="1">
    <citation type="submission" date="2021-01" db="EMBL/GenBank/DDBJ databases">
        <authorList>
            <person name="Corre E."/>
            <person name="Pelletier E."/>
            <person name="Niang G."/>
            <person name="Scheremetjew M."/>
            <person name="Finn R."/>
            <person name="Kale V."/>
            <person name="Holt S."/>
            <person name="Cochrane G."/>
            <person name="Meng A."/>
            <person name="Brown T."/>
            <person name="Cohen L."/>
        </authorList>
    </citation>
    <scope>NUCLEOTIDE SEQUENCE</scope>
    <source>
        <strain evidence="2">Fehren 1</strain>
    </source>
</reference>
<proteinExistence type="predicted"/>
<keyword evidence="1" id="KW-0812">Transmembrane</keyword>
<accession>A0A7S3HXX6</accession>
<sequence>MTLLEARSLPMPLPKDFRHAQHPDNEVWPAHWNDVRFNMRLERLDRRCFIHDNYMNAYDFAHDFAHTTGYVDEDLDHELPDPASAMHFKLKRSQVTSFMGAFIVVGALIGYPIFGLKIPQKDNPFYYRKKYASSTSIGQMQKQAHLEYGAGVPKPPCDSSGLINQNGFSQVGNGIRYDLDNYDDLIC</sequence>
<feature type="transmembrane region" description="Helical" evidence="1">
    <location>
        <begin position="95"/>
        <end position="114"/>
    </location>
</feature>
<organism evidence="2">
    <name type="scientific">Favella ehrenbergii</name>
    <dbReference type="NCBI Taxonomy" id="182087"/>
    <lineage>
        <taxon>Eukaryota</taxon>
        <taxon>Sar</taxon>
        <taxon>Alveolata</taxon>
        <taxon>Ciliophora</taxon>
        <taxon>Intramacronucleata</taxon>
        <taxon>Spirotrichea</taxon>
        <taxon>Choreotrichia</taxon>
        <taxon>Tintinnida</taxon>
        <taxon>Xystonellidae</taxon>
        <taxon>Favella</taxon>
    </lineage>
</organism>
<evidence type="ECO:0000313" key="2">
    <source>
        <dbReference type="EMBL" id="CAE0308269.1"/>
    </source>
</evidence>